<accession>M2RCQ2</accession>
<dbReference type="OrthoDB" id="3270460at2759"/>
<name>M2RCQ2_CERS8</name>
<dbReference type="Proteomes" id="UP000016930">
    <property type="component" value="Unassembled WGS sequence"/>
</dbReference>
<evidence type="ECO:0000313" key="3">
    <source>
        <dbReference type="Proteomes" id="UP000016930"/>
    </source>
</evidence>
<gene>
    <name evidence="2" type="ORF">CERSUDRAFT_74235</name>
</gene>
<protein>
    <submittedName>
        <fullName evidence="2">Uncharacterized protein</fullName>
    </submittedName>
</protein>
<keyword evidence="3" id="KW-1185">Reference proteome</keyword>
<sequence>MPPASNCTGTNKRARNRSLESITDNDRQKKRPMMDAASRSLQHEQESSQHSSPGFAIATTQQPSNDPVDMPVASEPRPGTATQADVTPVVPTATNHQTNESMPASEHNVAAGPNQVPNADNDTELTLPLYVDNKLREWICALIDYVDLPSNCYPITHVPITAMWGSSKNNDSNFVGIDLEKILCVDGKLTKLRFIALAHSSWFVSLEGKPHKCVNIGMKMLWPVDLNAACNWLFQKVSPVAMPTKPSTIIYAGRLMTRRKKGDTTPQIIPPEFQYVSRLTLTHRSTRKALMDQLSASAVSQGDIVMIEAYLTWYKVDKQHGWHRWNTAYELLSVSILKHRSEENESDRDDANEGDFTF</sequence>
<feature type="compositionally biased region" description="Polar residues" evidence="1">
    <location>
        <begin position="1"/>
        <end position="11"/>
    </location>
</feature>
<evidence type="ECO:0000256" key="1">
    <source>
        <dbReference type="SAM" id="MobiDB-lite"/>
    </source>
</evidence>
<feature type="region of interest" description="Disordered" evidence="1">
    <location>
        <begin position="1"/>
        <end position="88"/>
    </location>
</feature>
<dbReference type="AlphaFoldDB" id="M2RCQ2"/>
<evidence type="ECO:0000313" key="2">
    <source>
        <dbReference type="EMBL" id="EMD36202.1"/>
    </source>
</evidence>
<dbReference type="HOGENOM" id="CLU_773861_0_0_1"/>
<reference evidence="2 3" key="1">
    <citation type="journal article" date="2012" name="Proc. Natl. Acad. Sci. U.S.A.">
        <title>Comparative genomics of Ceriporiopsis subvermispora and Phanerochaete chrysosporium provide insight into selective ligninolysis.</title>
        <authorList>
            <person name="Fernandez-Fueyo E."/>
            <person name="Ruiz-Duenas F.J."/>
            <person name="Ferreira P."/>
            <person name="Floudas D."/>
            <person name="Hibbett D.S."/>
            <person name="Canessa P."/>
            <person name="Larrondo L.F."/>
            <person name="James T.Y."/>
            <person name="Seelenfreund D."/>
            <person name="Lobos S."/>
            <person name="Polanco R."/>
            <person name="Tello M."/>
            <person name="Honda Y."/>
            <person name="Watanabe T."/>
            <person name="Watanabe T."/>
            <person name="Ryu J.S."/>
            <person name="Kubicek C.P."/>
            <person name="Schmoll M."/>
            <person name="Gaskell J."/>
            <person name="Hammel K.E."/>
            <person name="St John F.J."/>
            <person name="Vanden Wymelenberg A."/>
            <person name="Sabat G."/>
            <person name="Splinter BonDurant S."/>
            <person name="Syed K."/>
            <person name="Yadav J.S."/>
            <person name="Doddapaneni H."/>
            <person name="Subramanian V."/>
            <person name="Lavin J.L."/>
            <person name="Oguiza J.A."/>
            <person name="Perez G."/>
            <person name="Pisabarro A.G."/>
            <person name="Ramirez L."/>
            <person name="Santoyo F."/>
            <person name="Master E."/>
            <person name="Coutinho P.M."/>
            <person name="Henrissat B."/>
            <person name="Lombard V."/>
            <person name="Magnuson J.K."/>
            <person name="Kuees U."/>
            <person name="Hori C."/>
            <person name="Igarashi K."/>
            <person name="Samejima M."/>
            <person name="Held B.W."/>
            <person name="Barry K.W."/>
            <person name="LaButti K.M."/>
            <person name="Lapidus A."/>
            <person name="Lindquist E.A."/>
            <person name="Lucas S.M."/>
            <person name="Riley R."/>
            <person name="Salamov A.A."/>
            <person name="Hoffmeister D."/>
            <person name="Schwenk D."/>
            <person name="Hadar Y."/>
            <person name="Yarden O."/>
            <person name="de Vries R.P."/>
            <person name="Wiebenga A."/>
            <person name="Stenlid J."/>
            <person name="Eastwood D."/>
            <person name="Grigoriev I.V."/>
            <person name="Berka R.M."/>
            <person name="Blanchette R.A."/>
            <person name="Kersten P."/>
            <person name="Martinez A.T."/>
            <person name="Vicuna R."/>
            <person name="Cullen D."/>
        </authorList>
    </citation>
    <scope>NUCLEOTIDE SEQUENCE [LARGE SCALE GENOMIC DNA]</scope>
    <source>
        <strain evidence="2 3">B</strain>
    </source>
</reference>
<proteinExistence type="predicted"/>
<dbReference type="EMBL" id="KB445798">
    <property type="protein sequence ID" value="EMD36202.1"/>
    <property type="molecule type" value="Genomic_DNA"/>
</dbReference>
<organism evidence="2 3">
    <name type="scientific">Ceriporiopsis subvermispora (strain B)</name>
    <name type="common">White-rot fungus</name>
    <name type="synonym">Gelatoporia subvermispora</name>
    <dbReference type="NCBI Taxonomy" id="914234"/>
    <lineage>
        <taxon>Eukaryota</taxon>
        <taxon>Fungi</taxon>
        <taxon>Dikarya</taxon>
        <taxon>Basidiomycota</taxon>
        <taxon>Agaricomycotina</taxon>
        <taxon>Agaricomycetes</taxon>
        <taxon>Polyporales</taxon>
        <taxon>Gelatoporiaceae</taxon>
        <taxon>Gelatoporia</taxon>
    </lineage>
</organism>